<comment type="caution">
    <text evidence="10">The sequence shown here is derived from an EMBL/GenBank/DDBJ whole genome shotgun (WGS) entry which is preliminary data.</text>
</comment>
<evidence type="ECO:0000256" key="4">
    <source>
        <dbReference type="ARBA" id="ARBA00022475"/>
    </source>
</evidence>
<dbReference type="AlphaFoldDB" id="A0A918KSB8"/>
<feature type="transmembrane region" description="Helical" evidence="8">
    <location>
        <begin position="160"/>
        <end position="182"/>
    </location>
</feature>
<keyword evidence="11" id="KW-1185">Reference proteome</keyword>
<feature type="transmembrane region" description="Helical" evidence="8">
    <location>
        <begin position="215"/>
        <end position="235"/>
    </location>
</feature>
<keyword evidence="7 8" id="KW-0472">Membrane</keyword>
<dbReference type="GO" id="GO:0005886">
    <property type="term" value="C:plasma membrane"/>
    <property type="evidence" value="ECO:0007669"/>
    <property type="project" value="UniProtKB-SubCell"/>
</dbReference>
<dbReference type="PANTHER" id="PTHR43271">
    <property type="entry name" value="BLL2771 PROTEIN"/>
    <property type="match status" value="1"/>
</dbReference>
<feature type="transmembrane region" description="Helical" evidence="8">
    <location>
        <begin position="12"/>
        <end position="31"/>
    </location>
</feature>
<dbReference type="EMBL" id="BMXR01000014">
    <property type="protein sequence ID" value="GGX71373.1"/>
    <property type="molecule type" value="Genomic_DNA"/>
</dbReference>
<dbReference type="InterPro" id="IPR011701">
    <property type="entry name" value="MFS"/>
</dbReference>
<comment type="subcellular location">
    <subcellularLocation>
        <location evidence="1">Cell membrane</location>
        <topology evidence="1">Multi-pass membrane protein</topology>
    </subcellularLocation>
</comment>
<feature type="transmembrane region" description="Helical" evidence="8">
    <location>
        <begin position="357"/>
        <end position="377"/>
    </location>
</feature>
<feature type="transmembrane region" description="Helical" evidence="8">
    <location>
        <begin position="333"/>
        <end position="351"/>
    </location>
</feature>
<dbReference type="InterPro" id="IPR020846">
    <property type="entry name" value="MFS_dom"/>
</dbReference>
<dbReference type="SUPFAM" id="SSF103473">
    <property type="entry name" value="MFS general substrate transporter"/>
    <property type="match status" value="1"/>
</dbReference>
<dbReference type="GO" id="GO:0022857">
    <property type="term" value="F:transmembrane transporter activity"/>
    <property type="evidence" value="ECO:0007669"/>
    <property type="project" value="InterPro"/>
</dbReference>
<dbReference type="RefSeq" id="WP_189612768.1">
    <property type="nucleotide sequence ID" value="NZ_BMXR01000014.1"/>
</dbReference>
<evidence type="ECO:0000259" key="9">
    <source>
        <dbReference type="PROSITE" id="PS50850"/>
    </source>
</evidence>
<dbReference type="PROSITE" id="PS50850">
    <property type="entry name" value="MFS"/>
    <property type="match status" value="1"/>
</dbReference>
<evidence type="ECO:0000313" key="11">
    <source>
        <dbReference type="Proteomes" id="UP000626148"/>
    </source>
</evidence>
<name>A0A918KSB8_9GAMM</name>
<sequence length="388" mass="40907">MARLGKVRLSLAVLVLTAIAVVSQLYLFLPVADVLAEYFDEDLSAITLLTTYFGFAYAVGFLVWGSLSDRIGRKTVLIVGLTGLATTSLLLAWAPNYTAALALRVIQGFMASAFPPVALALIAESFPPAQRMKGIAWMSTAFLLAALVGQWLGSVLVEGSLLPIMALLATVYAISVLACSTLPGQPPQSRDSTTPTTTQNGKLTAIATNTALWKAYAIALVLLGSFVTLYASLALEFGQKPIVQGVSVATLRLLSIPCMFMPLFIGRFIARFGAQTTAFLAVSLAAVMLFLQALLIDSPLFVVCHLIFVASIAAAVPSVIARVNQVSEPHFRGLAVSLYTFTLFIGASLGASLPAQLGSASTVVMAVALSIAAFINLPRRQSSMVTAP</sequence>
<feature type="transmembrane region" description="Helical" evidence="8">
    <location>
        <begin position="241"/>
        <end position="265"/>
    </location>
</feature>
<evidence type="ECO:0000256" key="2">
    <source>
        <dbReference type="ARBA" id="ARBA00008335"/>
    </source>
</evidence>
<proteinExistence type="inferred from homology"/>
<dbReference type="Gene3D" id="1.20.1250.20">
    <property type="entry name" value="MFS general substrate transporter like domains"/>
    <property type="match status" value="1"/>
</dbReference>
<comment type="similarity">
    <text evidence="2">Belongs to the major facilitator superfamily.</text>
</comment>
<organism evidence="10 11">
    <name type="scientific">Saccharospirillum salsuginis</name>
    <dbReference type="NCBI Taxonomy" id="418750"/>
    <lineage>
        <taxon>Bacteria</taxon>
        <taxon>Pseudomonadati</taxon>
        <taxon>Pseudomonadota</taxon>
        <taxon>Gammaproteobacteria</taxon>
        <taxon>Oceanospirillales</taxon>
        <taxon>Saccharospirillaceae</taxon>
        <taxon>Saccharospirillum</taxon>
    </lineage>
</organism>
<feature type="transmembrane region" description="Helical" evidence="8">
    <location>
        <begin position="277"/>
        <end position="294"/>
    </location>
</feature>
<dbReference type="InterPro" id="IPR036259">
    <property type="entry name" value="MFS_trans_sf"/>
</dbReference>
<feature type="transmembrane region" description="Helical" evidence="8">
    <location>
        <begin position="135"/>
        <end position="154"/>
    </location>
</feature>
<feature type="transmembrane region" description="Helical" evidence="8">
    <location>
        <begin position="76"/>
        <end position="95"/>
    </location>
</feature>
<reference evidence="10" key="1">
    <citation type="journal article" date="2014" name="Int. J. Syst. Evol. Microbiol.">
        <title>Complete genome sequence of Corynebacterium casei LMG S-19264T (=DSM 44701T), isolated from a smear-ripened cheese.</title>
        <authorList>
            <consortium name="US DOE Joint Genome Institute (JGI-PGF)"/>
            <person name="Walter F."/>
            <person name="Albersmeier A."/>
            <person name="Kalinowski J."/>
            <person name="Ruckert C."/>
        </authorList>
    </citation>
    <scope>NUCLEOTIDE SEQUENCE</scope>
    <source>
        <strain evidence="10">KCTC 22169</strain>
    </source>
</reference>
<keyword evidence="4" id="KW-1003">Cell membrane</keyword>
<feature type="domain" description="Major facilitator superfamily (MFS) profile" evidence="9">
    <location>
        <begin position="1"/>
        <end position="384"/>
    </location>
</feature>
<keyword evidence="5 8" id="KW-0812">Transmembrane</keyword>
<dbReference type="Proteomes" id="UP000626148">
    <property type="component" value="Unassembled WGS sequence"/>
</dbReference>
<accession>A0A918KSB8</accession>
<keyword evidence="6 8" id="KW-1133">Transmembrane helix</keyword>
<feature type="transmembrane region" description="Helical" evidence="8">
    <location>
        <begin position="43"/>
        <end position="64"/>
    </location>
</feature>
<feature type="transmembrane region" description="Helical" evidence="8">
    <location>
        <begin position="300"/>
        <end position="321"/>
    </location>
</feature>
<keyword evidence="3" id="KW-0813">Transport</keyword>
<evidence type="ECO:0000256" key="3">
    <source>
        <dbReference type="ARBA" id="ARBA00022448"/>
    </source>
</evidence>
<evidence type="ECO:0000256" key="8">
    <source>
        <dbReference type="SAM" id="Phobius"/>
    </source>
</evidence>
<evidence type="ECO:0000313" key="10">
    <source>
        <dbReference type="EMBL" id="GGX71373.1"/>
    </source>
</evidence>
<evidence type="ECO:0000256" key="7">
    <source>
        <dbReference type="ARBA" id="ARBA00023136"/>
    </source>
</evidence>
<evidence type="ECO:0000256" key="6">
    <source>
        <dbReference type="ARBA" id="ARBA00022989"/>
    </source>
</evidence>
<dbReference type="Pfam" id="PF07690">
    <property type="entry name" value="MFS_1"/>
    <property type="match status" value="1"/>
</dbReference>
<evidence type="ECO:0000256" key="5">
    <source>
        <dbReference type="ARBA" id="ARBA00022692"/>
    </source>
</evidence>
<protein>
    <submittedName>
        <fullName evidence="10">MFS transporter</fullName>
    </submittedName>
</protein>
<feature type="transmembrane region" description="Helical" evidence="8">
    <location>
        <begin position="101"/>
        <end position="123"/>
    </location>
</feature>
<gene>
    <name evidence="10" type="ORF">GCM10007392_43590</name>
</gene>
<dbReference type="PANTHER" id="PTHR43271:SF2">
    <property type="entry name" value="BLL2771 PROTEIN"/>
    <property type="match status" value="1"/>
</dbReference>
<evidence type="ECO:0000256" key="1">
    <source>
        <dbReference type="ARBA" id="ARBA00004651"/>
    </source>
</evidence>
<reference evidence="10" key="2">
    <citation type="submission" date="2020-09" db="EMBL/GenBank/DDBJ databases">
        <authorList>
            <person name="Sun Q."/>
            <person name="Kim S."/>
        </authorList>
    </citation>
    <scope>NUCLEOTIDE SEQUENCE</scope>
    <source>
        <strain evidence="10">KCTC 22169</strain>
    </source>
</reference>